<dbReference type="EMBL" id="JBEAFC010000014">
    <property type="protein sequence ID" value="KAL1532816.1"/>
    <property type="molecule type" value="Genomic_DNA"/>
</dbReference>
<accession>A0ABD1FLU0</accession>
<comment type="caution">
    <text evidence="1">The sequence shown here is derived from an EMBL/GenBank/DDBJ whole genome shotgun (WGS) entry which is preliminary data.</text>
</comment>
<name>A0ABD1FLU0_SALDI</name>
<dbReference type="AlphaFoldDB" id="A0ABD1FLU0"/>
<evidence type="ECO:0000313" key="2">
    <source>
        <dbReference type="Proteomes" id="UP001567538"/>
    </source>
</evidence>
<keyword evidence="2" id="KW-1185">Reference proteome</keyword>
<organism evidence="1 2">
    <name type="scientific">Salvia divinorum</name>
    <name type="common">Maria pastora</name>
    <name type="synonym">Diviner's sage</name>
    <dbReference type="NCBI Taxonomy" id="28513"/>
    <lineage>
        <taxon>Eukaryota</taxon>
        <taxon>Viridiplantae</taxon>
        <taxon>Streptophyta</taxon>
        <taxon>Embryophyta</taxon>
        <taxon>Tracheophyta</taxon>
        <taxon>Spermatophyta</taxon>
        <taxon>Magnoliopsida</taxon>
        <taxon>eudicotyledons</taxon>
        <taxon>Gunneridae</taxon>
        <taxon>Pentapetalae</taxon>
        <taxon>asterids</taxon>
        <taxon>lamiids</taxon>
        <taxon>Lamiales</taxon>
        <taxon>Lamiaceae</taxon>
        <taxon>Nepetoideae</taxon>
        <taxon>Mentheae</taxon>
        <taxon>Salviinae</taxon>
        <taxon>Salvia</taxon>
        <taxon>Salvia subgen. Calosphace</taxon>
    </lineage>
</organism>
<evidence type="ECO:0000313" key="1">
    <source>
        <dbReference type="EMBL" id="KAL1532816.1"/>
    </source>
</evidence>
<protein>
    <submittedName>
        <fullName evidence="1">U11/U12 small nuclear ribonucleoprotein 48 kDa protein</fullName>
    </submittedName>
</protein>
<dbReference type="GO" id="GO:1990904">
    <property type="term" value="C:ribonucleoprotein complex"/>
    <property type="evidence" value="ECO:0007669"/>
    <property type="project" value="UniProtKB-KW"/>
</dbReference>
<sequence length="71" mass="8140">MMFHLMRENIQFKTVGNSQNFISQVAEAVATLHERAFVEDKIKASRNANPTISYQHNMEHAHVSKIADAER</sequence>
<dbReference type="Proteomes" id="UP001567538">
    <property type="component" value="Unassembled WGS sequence"/>
</dbReference>
<reference evidence="1 2" key="1">
    <citation type="submission" date="2024-06" db="EMBL/GenBank/DDBJ databases">
        <title>A chromosome level genome sequence of Diviner's sage (Salvia divinorum).</title>
        <authorList>
            <person name="Ford S.A."/>
            <person name="Ro D.-K."/>
            <person name="Ness R.W."/>
            <person name="Phillips M.A."/>
        </authorList>
    </citation>
    <scope>NUCLEOTIDE SEQUENCE [LARGE SCALE GENOMIC DNA]</scope>
    <source>
        <strain evidence="1">SAF-2024a</strain>
        <tissue evidence="1">Leaf</tissue>
    </source>
</reference>
<proteinExistence type="predicted"/>
<gene>
    <name evidence="1" type="ORF">AAHA92_32782</name>
</gene>
<keyword evidence="1" id="KW-0687">Ribonucleoprotein</keyword>